<protein>
    <recommendedName>
        <fullName evidence="3">Sequence orphan</fullName>
    </recommendedName>
</protein>
<dbReference type="Proteomes" id="UP000664859">
    <property type="component" value="Unassembled WGS sequence"/>
</dbReference>
<proteinExistence type="predicted"/>
<evidence type="ECO:0000313" key="2">
    <source>
        <dbReference type="Proteomes" id="UP000664859"/>
    </source>
</evidence>
<reference evidence="1" key="1">
    <citation type="submission" date="2021-02" db="EMBL/GenBank/DDBJ databases">
        <title>First Annotated Genome of the Yellow-green Alga Tribonema minus.</title>
        <authorList>
            <person name="Mahan K.M."/>
        </authorList>
    </citation>
    <scope>NUCLEOTIDE SEQUENCE</scope>
    <source>
        <strain evidence="1">UTEX B ZZ1240</strain>
    </source>
</reference>
<sequence length="281" mass="30352">MASMQSLQTAEERLPALPEVKASAPALRNNAAYATHLGLDVLSAFGASFMVSPFITIVDRSIIQNASGVMQMGDSIRAGIKELVMRPHVFLRRPEFLMIFGVYSATYTTANAVNTTCEHRKVDSAWPRFLSTSAVNMTSCIAKDRAFTRMFGSSAPMALPLSTYALFTIRDAGTVGASFNLPGPVSEWLQAQGMSKARADFTAQMACPAAVQFLSTPLHLIGLDLYNNPKSTARDRWTFMCSKYTSSVAARIGRIGPAFGIGGVGNTAFRKGLRARFAKDA</sequence>
<dbReference type="PANTHER" id="PTHR37845:SF1">
    <property type="entry name" value="SEQUENCE ORPHAN"/>
    <property type="match status" value="1"/>
</dbReference>
<evidence type="ECO:0008006" key="3">
    <source>
        <dbReference type="Google" id="ProtNLM"/>
    </source>
</evidence>
<dbReference type="OrthoDB" id="275936at2759"/>
<comment type="caution">
    <text evidence="1">The sequence shown here is derived from an EMBL/GenBank/DDBJ whole genome shotgun (WGS) entry which is preliminary data.</text>
</comment>
<accession>A0A835Z5G8</accession>
<dbReference type="PANTHER" id="PTHR37845">
    <property type="entry name" value="SEQUENCE ORPHAN"/>
    <property type="match status" value="1"/>
</dbReference>
<evidence type="ECO:0000313" key="1">
    <source>
        <dbReference type="EMBL" id="KAG5182598.1"/>
    </source>
</evidence>
<dbReference type="InterPro" id="IPR038781">
    <property type="entry name" value="C365.16-ike"/>
</dbReference>
<dbReference type="EMBL" id="JAFCMP010000235">
    <property type="protein sequence ID" value="KAG5182598.1"/>
    <property type="molecule type" value="Genomic_DNA"/>
</dbReference>
<dbReference type="GO" id="GO:0005739">
    <property type="term" value="C:mitochondrion"/>
    <property type="evidence" value="ECO:0007669"/>
    <property type="project" value="TreeGrafter"/>
</dbReference>
<name>A0A835Z5G8_9STRA</name>
<gene>
    <name evidence="1" type="ORF">JKP88DRAFT_220970</name>
</gene>
<keyword evidence="2" id="KW-1185">Reference proteome</keyword>
<organism evidence="1 2">
    <name type="scientific">Tribonema minus</name>
    <dbReference type="NCBI Taxonomy" id="303371"/>
    <lineage>
        <taxon>Eukaryota</taxon>
        <taxon>Sar</taxon>
        <taxon>Stramenopiles</taxon>
        <taxon>Ochrophyta</taxon>
        <taxon>PX clade</taxon>
        <taxon>Xanthophyceae</taxon>
        <taxon>Tribonematales</taxon>
        <taxon>Tribonemataceae</taxon>
        <taxon>Tribonema</taxon>
    </lineage>
</organism>
<dbReference type="AlphaFoldDB" id="A0A835Z5G8"/>